<protein>
    <submittedName>
        <fullName evidence="2">Uncharacterized protein</fullName>
    </submittedName>
</protein>
<dbReference type="OrthoDB" id="3007785at2759"/>
<proteinExistence type="predicted"/>
<feature type="region of interest" description="Disordered" evidence="1">
    <location>
        <begin position="1"/>
        <end position="46"/>
    </location>
</feature>
<evidence type="ECO:0000313" key="3">
    <source>
        <dbReference type="Proteomes" id="UP000807025"/>
    </source>
</evidence>
<gene>
    <name evidence="2" type="ORF">BDN71DRAFT_1497101</name>
</gene>
<feature type="compositionally biased region" description="Polar residues" evidence="1">
    <location>
        <begin position="17"/>
        <end position="31"/>
    </location>
</feature>
<sequence length="176" mass="19807">MPQQQIEEQRPIANGHHTATSEQPAASQHMNPQAPPKPGNPKRDAYSEGVMKEAGKQTVEYGVENHDELANKAEETYEDTKLKVQVSRLNSGVRCVEVKRLTRRAFCVGVVAEELWLSRRLRVVHNGDVESCEYVDFRIGVAKDAIGGVMRIYLNGWLYISSRHRYGYNNVIAAKA</sequence>
<dbReference type="Proteomes" id="UP000807025">
    <property type="component" value="Unassembled WGS sequence"/>
</dbReference>
<reference evidence="2" key="1">
    <citation type="submission" date="2020-11" db="EMBL/GenBank/DDBJ databases">
        <authorList>
            <consortium name="DOE Joint Genome Institute"/>
            <person name="Ahrendt S."/>
            <person name="Riley R."/>
            <person name="Andreopoulos W."/>
            <person name="Labutti K."/>
            <person name="Pangilinan J."/>
            <person name="Ruiz-Duenas F.J."/>
            <person name="Barrasa J.M."/>
            <person name="Sanchez-Garcia M."/>
            <person name="Camarero S."/>
            <person name="Miyauchi S."/>
            <person name="Serrano A."/>
            <person name="Linde D."/>
            <person name="Babiker R."/>
            <person name="Drula E."/>
            <person name="Ayuso-Fernandez I."/>
            <person name="Pacheco R."/>
            <person name="Padilla G."/>
            <person name="Ferreira P."/>
            <person name="Barriuso J."/>
            <person name="Kellner H."/>
            <person name="Castanera R."/>
            <person name="Alfaro M."/>
            <person name="Ramirez L."/>
            <person name="Pisabarro A.G."/>
            <person name="Kuo A."/>
            <person name="Tritt A."/>
            <person name="Lipzen A."/>
            <person name="He G."/>
            <person name="Yan M."/>
            <person name="Ng V."/>
            <person name="Cullen D."/>
            <person name="Martin F."/>
            <person name="Rosso M.-N."/>
            <person name="Henrissat B."/>
            <person name="Hibbett D."/>
            <person name="Martinez A.T."/>
            <person name="Grigoriev I.V."/>
        </authorList>
    </citation>
    <scope>NUCLEOTIDE SEQUENCE</scope>
    <source>
        <strain evidence="2">ATCC 90797</strain>
    </source>
</reference>
<comment type="caution">
    <text evidence="2">The sequence shown here is derived from an EMBL/GenBank/DDBJ whole genome shotgun (WGS) entry which is preliminary data.</text>
</comment>
<dbReference type="EMBL" id="MU154587">
    <property type="protein sequence ID" value="KAF9493310.1"/>
    <property type="molecule type" value="Genomic_DNA"/>
</dbReference>
<organism evidence="2 3">
    <name type="scientific">Pleurotus eryngii</name>
    <name type="common">Boletus of the steppes</name>
    <dbReference type="NCBI Taxonomy" id="5323"/>
    <lineage>
        <taxon>Eukaryota</taxon>
        <taxon>Fungi</taxon>
        <taxon>Dikarya</taxon>
        <taxon>Basidiomycota</taxon>
        <taxon>Agaricomycotina</taxon>
        <taxon>Agaricomycetes</taxon>
        <taxon>Agaricomycetidae</taxon>
        <taxon>Agaricales</taxon>
        <taxon>Pleurotineae</taxon>
        <taxon>Pleurotaceae</taxon>
        <taxon>Pleurotus</taxon>
    </lineage>
</organism>
<keyword evidence="3" id="KW-1185">Reference proteome</keyword>
<evidence type="ECO:0000256" key="1">
    <source>
        <dbReference type="SAM" id="MobiDB-lite"/>
    </source>
</evidence>
<accession>A0A9P5ZT70</accession>
<name>A0A9P5ZT70_PLEER</name>
<evidence type="ECO:0000313" key="2">
    <source>
        <dbReference type="EMBL" id="KAF9493310.1"/>
    </source>
</evidence>
<dbReference type="AlphaFoldDB" id="A0A9P5ZT70"/>